<accession>A0A7W0HVU0</accession>
<reference evidence="1 2" key="1">
    <citation type="submission" date="2020-07" db="EMBL/GenBank/DDBJ databases">
        <title>Genomic Encyclopedia of Type Strains, Phase IV (KMG-IV): sequencing the most valuable type-strain genomes for metagenomic binning, comparative biology and taxonomic classification.</title>
        <authorList>
            <person name="Goeker M."/>
        </authorList>
    </citation>
    <scope>NUCLEOTIDE SEQUENCE [LARGE SCALE GENOMIC DNA]</scope>
    <source>
        <strain evidence="1 2">DSM 45533</strain>
    </source>
</reference>
<dbReference type="RefSeq" id="WP_220134696.1">
    <property type="nucleotide sequence ID" value="NZ_BAABAM010000013.1"/>
</dbReference>
<name>A0A7W0HVU0_9ACTN</name>
<dbReference type="EMBL" id="JACDUR010000011">
    <property type="protein sequence ID" value="MBA2897520.1"/>
    <property type="molecule type" value="Genomic_DNA"/>
</dbReference>
<organism evidence="1 2">
    <name type="scientific">Nonomuraea soli</name>
    <dbReference type="NCBI Taxonomy" id="1032476"/>
    <lineage>
        <taxon>Bacteria</taxon>
        <taxon>Bacillati</taxon>
        <taxon>Actinomycetota</taxon>
        <taxon>Actinomycetes</taxon>
        <taxon>Streptosporangiales</taxon>
        <taxon>Streptosporangiaceae</taxon>
        <taxon>Nonomuraea</taxon>
    </lineage>
</organism>
<keyword evidence="2" id="KW-1185">Reference proteome</keyword>
<dbReference type="AlphaFoldDB" id="A0A7W0HVU0"/>
<dbReference type="Proteomes" id="UP000530928">
    <property type="component" value="Unassembled WGS sequence"/>
</dbReference>
<protein>
    <recommendedName>
        <fullName evidence="3">Ferredoxin</fullName>
    </recommendedName>
</protein>
<evidence type="ECO:0000313" key="1">
    <source>
        <dbReference type="EMBL" id="MBA2897520.1"/>
    </source>
</evidence>
<gene>
    <name evidence="1" type="ORF">HNR30_008918</name>
</gene>
<evidence type="ECO:0008006" key="3">
    <source>
        <dbReference type="Google" id="ProtNLM"/>
    </source>
</evidence>
<proteinExistence type="predicted"/>
<comment type="caution">
    <text evidence="1">The sequence shown here is derived from an EMBL/GenBank/DDBJ whole genome shotgun (WGS) entry which is preliminary data.</text>
</comment>
<evidence type="ECO:0000313" key="2">
    <source>
        <dbReference type="Proteomes" id="UP000530928"/>
    </source>
</evidence>
<sequence length="184" mass="21137">MPDRPAYWNPLPAARQIVSTWDDPERALSGKWEQRNWRNVPGPFYGADTDTCATGPLVAPRRVLCDENGMEFVYRQPQDPAALAEVLDAVWQDPFGGYACDGDDHWTCADVRGWWSERGRVREWAQSLAITYSTSNNEFDRAAVEHLRDFADYLDGDLRDYLRGYLFWLSEGREPHPDEALPLL</sequence>